<keyword evidence="1" id="KW-0479">Metal-binding</keyword>
<dbReference type="EMBL" id="CALLCH030000004">
    <property type="protein sequence ID" value="CAI4212372.1"/>
    <property type="molecule type" value="Genomic_DNA"/>
</dbReference>
<protein>
    <recommendedName>
        <fullName evidence="4">Tyrosinase copper-binding domain-containing protein</fullName>
    </recommendedName>
</protein>
<keyword evidence="6" id="KW-1185">Reference proteome</keyword>
<feature type="chain" id="PRO_5040507644" description="Tyrosinase copper-binding domain-containing protein" evidence="3">
    <location>
        <begin position="19"/>
        <end position="305"/>
    </location>
</feature>
<keyword evidence="2" id="KW-0560">Oxidoreductase</keyword>
<dbReference type="Gene3D" id="1.10.1280.10">
    <property type="entry name" value="Di-copper center containing domain from catechol oxidase"/>
    <property type="match status" value="2"/>
</dbReference>
<dbReference type="PROSITE" id="PS00498">
    <property type="entry name" value="TYROSINASE_2"/>
    <property type="match status" value="1"/>
</dbReference>
<dbReference type="AlphaFoldDB" id="A0A9P1GXY6"/>
<dbReference type="PANTHER" id="PTHR11474:SF125">
    <property type="entry name" value="N-ACETYL-6-HYDROXYTRYPTOPHAN OXIDASE IVOB-RELATED"/>
    <property type="match status" value="1"/>
</dbReference>
<dbReference type="Pfam" id="PF00264">
    <property type="entry name" value="Tyrosinase"/>
    <property type="match status" value="1"/>
</dbReference>
<accession>A0A9P1GXY6</accession>
<dbReference type="GO" id="GO:0046872">
    <property type="term" value="F:metal ion binding"/>
    <property type="evidence" value="ECO:0007669"/>
    <property type="project" value="UniProtKB-KW"/>
</dbReference>
<reference evidence="5" key="1">
    <citation type="submission" date="2022-11" db="EMBL/GenBank/DDBJ databases">
        <authorList>
            <person name="Scott C."/>
            <person name="Bruce N."/>
        </authorList>
    </citation>
    <scope>NUCLEOTIDE SEQUENCE</scope>
</reference>
<dbReference type="PANTHER" id="PTHR11474">
    <property type="entry name" value="TYROSINASE FAMILY MEMBER"/>
    <property type="match status" value="1"/>
</dbReference>
<proteinExistence type="predicted"/>
<dbReference type="InterPro" id="IPR050316">
    <property type="entry name" value="Tyrosinase/Hemocyanin"/>
</dbReference>
<evidence type="ECO:0000313" key="6">
    <source>
        <dbReference type="Proteomes" id="UP000838763"/>
    </source>
</evidence>
<dbReference type="SUPFAM" id="SSF48056">
    <property type="entry name" value="Di-copper centre-containing domain"/>
    <property type="match status" value="1"/>
</dbReference>
<dbReference type="InterPro" id="IPR002227">
    <property type="entry name" value="Tyrosinase_Cu-bd"/>
</dbReference>
<keyword evidence="3" id="KW-0732">Signal</keyword>
<gene>
    <name evidence="5" type="ORF">PPNO1_LOCUS2137</name>
</gene>
<feature type="signal peptide" evidence="3">
    <location>
        <begin position="1"/>
        <end position="18"/>
    </location>
</feature>
<organism evidence="5 6">
    <name type="scientific">Parascedosporium putredinis</name>
    <dbReference type="NCBI Taxonomy" id="1442378"/>
    <lineage>
        <taxon>Eukaryota</taxon>
        <taxon>Fungi</taxon>
        <taxon>Dikarya</taxon>
        <taxon>Ascomycota</taxon>
        <taxon>Pezizomycotina</taxon>
        <taxon>Sordariomycetes</taxon>
        <taxon>Hypocreomycetidae</taxon>
        <taxon>Microascales</taxon>
        <taxon>Microascaceae</taxon>
        <taxon>Parascedosporium</taxon>
    </lineage>
</organism>
<sequence>MLVYASLAILPLLAGVGASPLNKKATFSVSRNPDFPLDVVDELEAKAMPGVETWMAGKDNANGCTLENAAVRREWGDLSVAEREEYVAAVLCLQKLPSKAPEGKAPGALSRFDDFVATHMTQAMMLHSPTNLMVVSLGPVGIIVNDIPKNPRSDGLGSNPRCLRRDVNKFSAAGAKANYTYNLITENAGIDAFYNRYLGQPQLKDDPNPWGPSRFLRFPGDPYFYFHHGMLDRVWWIWQMQDPAARVNLIPGTGAPAMNHPGMPMNRRQSSATIVDLGWTAPAVPITELNDSLGGNGGKFCYVYV</sequence>
<feature type="domain" description="Tyrosinase copper-binding" evidence="4">
    <location>
        <begin position="221"/>
        <end position="232"/>
    </location>
</feature>
<evidence type="ECO:0000256" key="3">
    <source>
        <dbReference type="SAM" id="SignalP"/>
    </source>
</evidence>
<dbReference type="GO" id="GO:0016491">
    <property type="term" value="F:oxidoreductase activity"/>
    <property type="evidence" value="ECO:0007669"/>
    <property type="project" value="UniProtKB-KW"/>
</dbReference>
<dbReference type="InterPro" id="IPR008922">
    <property type="entry name" value="Di-copper_centre_dom_sf"/>
</dbReference>
<dbReference type="OrthoDB" id="6132182at2759"/>
<evidence type="ECO:0000313" key="5">
    <source>
        <dbReference type="EMBL" id="CAI4212372.1"/>
    </source>
</evidence>
<evidence type="ECO:0000256" key="2">
    <source>
        <dbReference type="ARBA" id="ARBA00023002"/>
    </source>
</evidence>
<dbReference type="Proteomes" id="UP000838763">
    <property type="component" value="Unassembled WGS sequence"/>
</dbReference>
<evidence type="ECO:0000259" key="4">
    <source>
        <dbReference type="PROSITE" id="PS00498"/>
    </source>
</evidence>
<comment type="caution">
    <text evidence="5">The sequence shown here is derived from an EMBL/GenBank/DDBJ whole genome shotgun (WGS) entry which is preliminary data.</text>
</comment>
<name>A0A9P1GXY6_9PEZI</name>
<evidence type="ECO:0000256" key="1">
    <source>
        <dbReference type="ARBA" id="ARBA00022723"/>
    </source>
</evidence>